<comment type="caution">
    <text evidence="2">The sequence shown here is derived from an EMBL/GenBank/DDBJ whole genome shotgun (WGS) entry which is preliminary data.</text>
</comment>
<protein>
    <submittedName>
        <fullName evidence="2">Uncharacterized protein</fullName>
    </submittedName>
</protein>
<name>A0A3D8SGN2_9HELO</name>
<organism evidence="2 3">
    <name type="scientific">Coleophoma cylindrospora</name>
    <dbReference type="NCBI Taxonomy" id="1849047"/>
    <lineage>
        <taxon>Eukaryota</taxon>
        <taxon>Fungi</taxon>
        <taxon>Dikarya</taxon>
        <taxon>Ascomycota</taxon>
        <taxon>Pezizomycotina</taxon>
        <taxon>Leotiomycetes</taxon>
        <taxon>Helotiales</taxon>
        <taxon>Dermateaceae</taxon>
        <taxon>Coleophoma</taxon>
    </lineage>
</organism>
<gene>
    <name evidence="2" type="ORF">BP6252_02894</name>
</gene>
<accession>A0A3D8SGN2</accession>
<evidence type="ECO:0000256" key="1">
    <source>
        <dbReference type="SAM" id="MobiDB-lite"/>
    </source>
</evidence>
<proteinExistence type="predicted"/>
<dbReference type="EMBL" id="PDLM01000002">
    <property type="protein sequence ID" value="RDW85304.1"/>
    <property type="molecule type" value="Genomic_DNA"/>
</dbReference>
<dbReference type="Proteomes" id="UP000256645">
    <property type="component" value="Unassembled WGS sequence"/>
</dbReference>
<dbReference type="AlphaFoldDB" id="A0A3D8SGN2"/>
<feature type="region of interest" description="Disordered" evidence="1">
    <location>
        <begin position="1"/>
        <end position="30"/>
    </location>
</feature>
<evidence type="ECO:0000313" key="2">
    <source>
        <dbReference type="EMBL" id="RDW85304.1"/>
    </source>
</evidence>
<reference evidence="2 3" key="1">
    <citation type="journal article" date="2018" name="IMA Fungus">
        <title>IMA Genome-F 9: Draft genome sequence of Annulohypoxylon stygium, Aspergillus mulundensis, Berkeleyomyces basicola (syn. Thielaviopsis basicola), Ceratocystis smalleyi, two Cercospora beticola strains, Coleophoma cylindrospora, Fusarium fracticaudum, Phialophora cf. hyalina, and Morchella septimelata.</title>
        <authorList>
            <person name="Wingfield B.D."/>
            <person name="Bills G.F."/>
            <person name="Dong Y."/>
            <person name="Huang W."/>
            <person name="Nel W.J."/>
            <person name="Swalarsk-Parry B.S."/>
            <person name="Vaghefi N."/>
            <person name="Wilken P.M."/>
            <person name="An Z."/>
            <person name="de Beer Z.W."/>
            <person name="De Vos L."/>
            <person name="Chen L."/>
            <person name="Duong T.A."/>
            <person name="Gao Y."/>
            <person name="Hammerbacher A."/>
            <person name="Kikkert J.R."/>
            <person name="Li Y."/>
            <person name="Li H."/>
            <person name="Li K."/>
            <person name="Li Q."/>
            <person name="Liu X."/>
            <person name="Ma X."/>
            <person name="Naidoo K."/>
            <person name="Pethybridge S.J."/>
            <person name="Sun J."/>
            <person name="Steenkamp E.T."/>
            <person name="van der Nest M.A."/>
            <person name="van Wyk S."/>
            <person name="Wingfield M.J."/>
            <person name="Xiong C."/>
            <person name="Yue Q."/>
            <person name="Zhang X."/>
        </authorList>
    </citation>
    <scope>NUCLEOTIDE SEQUENCE [LARGE SCALE GENOMIC DNA]</scope>
    <source>
        <strain evidence="2 3">BP6252</strain>
    </source>
</reference>
<evidence type="ECO:0000313" key="3">
    <source>
        <dbReference type="Proteomes" id="UP000256645"/>
    </source>
</evidence>
<sequence>MSAAQAQSEKTWSKSAQVNESWTNSLTDTSAVNNISSNETALQSSAMENDSFYDDMRSLSPDFNASATHMESCISSWDIIEQTLGDSVFLDDPQLAFDTGFHL</sequence>
<keyword evidence="3" id="KW-1185">Reference proteome</keyword>